<gene>
    <name evidence="2" type="ORF">AB2L27_00250</name>
</gene>
<feature type="transmembrane region" description="Helical" evidence="1">
    <location>
        <begin position="20"/>
        <end position="37"/>
    </location>
</feature>
<evidence type="ECO:0000256" key="1">
    <source>
        <dbReference type="SAM" id="Phobius"/>
    </source>
</evidence>
<keyword evidence="1" id="KW-0472">Membrane</keyword>
<protein>
    <submittedName>
        <fullName evidence="2">Uncharacterized protein</fullName>
    </submittedName>
</protein>
<comment type="caution">
    <text evidence="2">The sequence shown here is derived from an EMBL/GenBank/DDBJ whole genome shotgun (WGS) entry which is preliminary data.</text>
</comment>
<name>A0ABV4GY98_9ACTN</name>
<evidence type="ECO:0000313" key="2">
    <source>
        <dbReference type="EMBL" id="MEZ0163190.1"/>
    </source>
</evidence>
<sequence>MPADGSGKGRHSLPDRWRSTWPWLVVLPLAVAVPVLLKAALEGKGPTAYEGSDWSNLLTAVLLATAFLVLGNLVDRGSQRRARAAADAGLLRAVGSMNTTRARAFANTEPSVLRLSAEARAALQHYPFASPEEQDELIETIRRSWNDLVFGNLCRADALSNSVWELLDAGGKALSSLSTELAGRVRGRKQQADLQDLADHVNFARQVGADIRQVSWSSRAGADTRLDESSKLLTVRRLEQLYADELRVIKRWNALSDKIVACDVELRSLTSALGWHAPWYVTVDGPVVKPVNAKCEELREAARGDSIVGGESLPTYPQPLRHGALPLGLRPDGIAQMTPLLSGPQATVCVLLYELKKDGRRETLVLDGNHRLAAAVRGLQDGTAKAPVRVLAFRIRENKQVDAAGCSESRTGESWEYSGFTPDIALLRNGRLLPE</sequence>
<proteinExistence type="predicted"/>
<accession>A0ABV4GY98</accession>
<keyword evidence="3" id="KW-1185">Reference proteome</keyword>
<keyword evidence="1" id="KW-1133">Transmembrane helix</keyword>
<dbReference type="RefSeq" id="WP_370439449.1">
    <property type="nucleotide sequence ID" value="NZ_JBGFTU010000001.1"/>
</dbReference>
<organism evidence="2 3">
    <name type="scientific">Kineococcus halophytocola</name>
    <dbReference type="NCBI Taxonomy" id="3234027"/>
    <lineage>
        <taxon>Bacteria</taxon>
        <taxon>Bacillati</taxon>
        <taxon>Actinomycetota</taxon>
        <taxon>Actinomycetes</taxon>
        <taxon>Kineosporiales</taxon>
        <taxon>Kineosporiaceae</taxon>
        <taxon>Kineococcus</taxon>
    </lineage>
</organism>
<dbReference type="Proteomes" id="UP001565927">
    <property type="component" value="Unassembled WGS sequence"/>
</dbReference>
<feature type="transmembrane region" description="Helical" evidence="1">
    <location>
        <begin position="57"/>
        <end position="74"/>
    </location>
</feature>
<dbReference type="EMBL" id="JBGFTU010000001">
    <property type="protein sequence ID" value="MEZ0163190.1"/>
    <property type="molecule type" value="Genomic_DNA"/>
</dbReference>
<evidence type="ECO:0000313" key="3">
    <source>
        <dbReference type="Proteomes" id="UP001565927"/>
    </source>
</evidence>
<reference evidence="2 3" key="1">
    <citation type="submission" date="2024-07" db="EMBL/GenBank/DDBJ databases">
        <authorList>
            <person name="Thanompreechachai J."/>
            <person name="Duangmal K."/>
        </authorList>
    </citation>
    <scope>NUCLEOTIDE SEQUENCE [LARGE SCALE GENOMIC DNA]</scope>
    <source>
        <strain evidence="2 3">LSe6-4</strain>
    </source>
</reference>
<keyword evidence="1" id="KW-0812">Transmembrane</keyword>